<dbReference type="Proteomes" id="UP000826656">
    <property type="component" value="Unassembled WGS sequence"/>
</dbReference>
<reference evidence="2 3" key="1">
    <citation type="journal article" date="2021" name="bioRxiv">
        <title>Chromosome-scale and haplotype-resolved genome assembly of a tetraploid potato cultivar.</title>
        <authorList>
            <person name="Sun H."/>
            <person name="Jiao W.-B."/>
            <person name="Krause K."/>
            <person name="Campoy J.A."/>
            <person name="Goel M."/>
            <person name="Folz-Donahue K."/>
            <person name="Kukat C."/>
            <person name="Huettel B."/>
            <person name="Schneeberger K."/>
        </authorList>
    </citation>
    <scope>NUCLEOTIDE SEQUENCE [LARGE SCALE GENOMIC DNA]</scope>
    <source>
        <strain evidence="2">SolTubOtavaFocal</strain>
        <tissue evidence="2">Leaves</tissue>
    </source>
</reference>
<gene>
    <name evidence="2" type="ORF">KY290_012628</name>
</gene>
<evidence type="ECO:0000313" key="3">
    <source>
        <dbReference type="Proteomes" id="UP000826656"/>
    </source>
</evidence>
<proteinExistence type="predicted"/>
<comment type="caution">
    <text evidence="2">The sequence shown here is derived from an EMBL/GenBank/DDBJ whole genome shotgun (WGS) entry which is preliminary data.</text>
</comment>
<protein>
    <submittedName>
        <fullName evidence="2">Uncharacterized protein</fullName>
    </submittedName>
</protein>
<feature type="compositionally biased region" description="Basic residues" evidence="1">
    <location>
        <begin position="39"/>
        <end position="52"/>
    </location>
</feature>
<dbReference type="EMBL" id="JAIVGD010000011">
    <property type="protein sequence ID" value="KAH0768647.1"/>
    <property type="molecule type" value="Genomic_DNA"/>
</dbReference>
<accession>A0ABQ7VMH4</accession>
<sequence>MQSKGDAGRPRLTVVGSPRQTRALRAQRRPTFVCSPRAMRPRPTRPRPRACKPRPTSAVRCRASHARRRLSEGGDAGRPRPTSAERCVQAKGDAGRPRPTSTERCVQAMGDAV</sequence>
<feature type="region of interest" description="Disordered" evidence="1">
    <location>
        <begin position="1"/>
        <end position="113"/>
    </location>
</feature>
<evidence type="ECO:0000256" key="1">
    <source>
        <dbReference type="SAM" id="MobiDB-lite"/>
    </source>
</evidence>
<keyword evidence="3" id="KW-1185">Reference proteome</keyword>
<name>A0ABQ7VMH4_SOLTU</name>
<feature type="compositionally biased region" description="Basic and acidic residues" evidence="1">
    <location>
        <begin position="69"/>
        <end position="78"/>
    </location>
</feature>
<evidence type="ECO:0000313" key="2">
    <source>
        <dbReference type="EMBL" id="KAH0768647.1"/>
    </source>
</evidence>
<organism evidence="2 3">
    <name type="scientific">Solanum tuberosum</name>
    <name type="common">Potato</name>
    <dbReference type="NCBI Taxonomy" id="4113"/>
    <lineage>
        <taxon>Eukaryota</taxon>
        <taxon>Viridiplantae</taxon>
        <taxon>Streptophyta</taxon>
        <taxon>Embryophyta</taxon>
        <taxon>Tracheophyta</taxon>
        <taxon>Spermatophyta</taxon>
        <taxon>Magnoliopsida</taxon>
        <taxon>eudicotyledons</taxon>
        <taxon>Gunneridae</taxon>
        <taxon>Pentapetalae</taxon>
        <taxon>asterids</taxon>
        <taxon>lamiids</taxon>
        <taxon>Solanales</taxon>
        <taxon>Solanaceae</taxon>
        <taxon>Solanoideae</taxon>
        <taxon>Solaneae</taxon>
        <taxon>Solanum</taxon>
    </lineage>
</organism>